<accession>A0A366HRF4</accession>
<feature type="signal peptide" evidence="2">
    <location>
        <begin position="1"/>
        <end position="21"/>
    </location>
</feature>
<evidence type="ECO:0000313" key="3">
    <source>
        <dbReference type="EMBL" id="RBP46255.1"/>
    </source>
</evidence>
<dbReference type="InterPro" id="IPR013424">
    <property type="entry name" value="Ice-binding_C"/>
</dbReference>
<feature type="transmembrane region" description="Helical" evidence="1">
    <location>
        <begin position="783"/>
        <end position="810"/>
    </location>
</feature>
<evidence type="ECO:0000256" key="1">
    <source>
        <dbReference type="SAM" id="Phobius"/>
    </source>
</evidence>
<sequence length="819" mass="84105">MTLHRFFAISFITVFQSASFAQPYVSNGSGHWIDDAASIWIPTGTSPLTGTNGSDSVTIGAGHTITYSGKGTGVGNTNASGGATTDFGVDNGNTITVDGGILAHTVGGAWVRIGNHGQGTLDIKSGFVYLPAGEIQVGAKNNAQGTIRIGDGTGAAGSAVLNLRDQLSGAASGRATSLNLGTQDGTWSPGSAGFITIESDGILEGANSLTVYNATTNQWTITQSITRIGRYASPTESVFLIKAGGQFNARGNVEVAASNANNGVTTKGLLHLDGVGARMTQYYGELNIAYNGEGRMIVENSAEYIHVTNAVDPVSGLTPPRNNTFIGRGANAIGTLTIRTDGKFIRDTGGNVGDLYIGNDGRGTVTIESGGEFINRSTNWDWIGNNAGSNGAVYVNQGGKYYTTANSSMQVGVNAANATKGAATGLIQVDGGELVMAGGTLYLGQNGNGTFRLISGYAEVGAFNLARGAGTATVDIQGGEMLIKGNLFAGGDTGADFGTNTSAGTATITQSGGKVTATNAMSIGLNAGHTATYTLTGGELYHLNSDMTIGEKGTGSMYIGSTARVYDQSTDPQAFFFVGRQNDSNGTVIVDGYLEKTSAAAGIRVGHGNDSAGQENNTTGRGLIGGTGTIKAEGGVWVGNYGTITGGTMSTVGQLTIEGNVNLISTSGAASQSTLFVNFDSSTALKADRLTITGDLNIDGAVINGTWAQGSETGLGSRYWVVVSENGFGLNDFLNMVYESNNDLASQYLLMGANGFVTIDGMEFAMFYGADFDTGTLFGGNDLMLSAMGAAVPEPSMAMLSLVGLASAMLRRRRKAVRK</sequence>
<comment type="caution">
    <text evidence="3">The sequence shown here is derived from an EMBL/GenBank/DDBJ whole genome shotgun (WGS) entry which is preliminary data.</text>
</comment>
<keyword evidence="2" id="KW-0732">Signal</keyword>
<dbReference type="RefSeq" id="WP_113957783.1">
    <property type="nucleotide sequence ID" value="NZ_QNRR01000002.1"/>
</dbReference>
<protein>
    <submittedName>
        <fullName evidence="3">Putative secreted protein with PEP-CTERM sorting signal</fullName>
    </submittedName>
</protein>
<keyword evidence="1" id="KW-0472">Membrane</keyword>
<gene>
    <name evidence="3" type="ORF">DES53_102642</name>
</gene>
<keyword evidence="1" id="KW-0812">Transmembrane</keyword>
<proteinExistence type="predicted"/>
<evidence type="ECO:0000313" key="4">
    <source>
        <dbReference type="Proteomes" id="UP000253426"/>
    </source>
</evidence>
<feature type="chain" id="PRO_5016679443" evidence="2">
    <location>
        <begin position="22"/>
        <end position="819"/>
    </location>
</feature>
<organism evidence="3 4">
    <name type="scientific">Roseimicrobium gellanilyticum</name>
    <dbReference type="NCBI Taxonomy" id="748857"/>
    <lineage>
        <taxon>Bacteria</taxon>
        <taxon>Pseudomonadati</taxon>
        <taxon>Verrucomicrobiota</taxon>
        <taxon>Verrucomicrobiia</taxon>
        <taxon>Verrucomicrobiales</taxon>
        <taxon>Verrucomicrobiaceae</taxon>
        <taxon>Roseimicrobium</taxon>
    </lineage>
</organism>
<keyword evidence="1" id="KW-1133">Transmembrane helix</keyword>
<dbReference type="OrthoDB" id="174794at2"/>
<reference evidence="3 4" key="1">
    <citation type="submission" date="2018-06" db="EMBL/GenBank/DDBJ databases">
        <title>Genomic Encyclopedia of Type Strains, Phase IV (KMG-IV): sequencing the most valuable type-strain genomes for metagenomic binning, comparative biology and taxonomic classification.</title>
        <authorList>
            <person name="Goeker M."/>
        </authorList>
    </citation>
    <scope>NUCLEOTIDE SEQUENCE [LARGE SCALE GENOMIC DNA]</scope>
    <source>
        <strain evidence="3 4">DSM 25532</strain>
    </source>
</reference>
<dbReference type="NCBIfam" id="TIGR02595">
    <property type="entry name" value="PEP_CTERM"/>
    <property type="match status" value="1"/>
</dbReference>
<dbReference type="Proteomes" id="UP000253426">
    <property type="component" value="Unassembled WGS sequence"/>
</dbReference>
<keyword evidence="4" id="KW-1185">Reference proteome</keyword>
<name>A0A366HRF4_9BACT</name>
<dbReference type="EMBL" id="QNRR01000002">
    <property type="protein sequence ID" value="RBP46255.1"/>
    <property type="molecule type" value="Genomic_DNA"/>
</dbReference>
<evidence type="ECO:0000256" key="2">
    <source>
        <dbReference type="SAM" id="SignalP"/>
    </source>
</evidence>
<dbReference type="AlphaFoldDB" id="A0A366HRF4"/>